<proteinExistence type="predicted"/>
<keyword evidence="1" id="KW-0812">Transmembrane</keyword>
<dbReference type="AlphaFoldDB" id="A0A2P4QC35"/>
<feature type="transmembrane region" description="Helical" evidence="1">
    <location>
        <begin position="57"/>
        <end position="74"/>
    </location>
</feature>
<evidence type="ECO:0000313" key="3">
    <source>
        <dbReference type="Proteomes" id="UP000018888"/>
    </source>
</evidence>
<keyword evidence="1" id="KW-0472">Membrane</keyword>
<reference evidence="2 3" key="2">
    <citation type="journal article" date="2018" name="New Phytol.">
        <title>High intraspecific genome diversity in the model arbuscular mycorrhizal symbiont Rhizophagus irregularis.</title>
        <authorList>
            <person name="Chen E.C.H."/>
            <person name="Morin E."/>
            <person name="Beaudet D."/>
            <person name="Noel J."/>
            <person name="Yildirir G."/>
            <person name="Ndikumana S."/>
            <person name="Charron P."/>
            <person name="St-Onge C."/>
            <person name="Giorgi J."/>
            <person name="Kruger M."/>
            <person name="Marton T."/>
            <person name="Ropars J."/>
            <person name="Grigoriev I.V."/>
            <person name="Hainaut M."/>
            <person name="Henrissat B."/>
            <person name="Roux C."/>
            <person name="Martin F."/>
            <person name="Corradi N."/>
        </authorList>
    </citation>
    <scope>NUCLEOTIDE SEQUENCE [LARGE SCALE GENOMIC DNA]</scope>
    <source>
        <strain evidence="2 3">DAOM 197198</strain>
    </source>
</reference>
<accession>A0A2P4QC35</accession>
<keyword evidence="1" id="KW-1133">Transmembrane helix</keyword>
<name>A0A2P4QC35_RHIID</name>
<protein>
    <submittedName>
        <fullName evidence="2">Uncharacterized protein</fullName>
    </submittedName>
</protein>
<comment type="caution">
    <text evidence="2">The sequence shown here is derived from an EMBL/GenBank/DDBJ whole genome shotgun (WGS) entry which is preliminary data.</text>
</comment>
<sequence length="105" mass="12549">MLDEFSTNQKLNNVPAPLFSFVKSLLLFLNFIRFILLFLYIFIFFFLLSFISFNSLYFYYLCLYFACILTDIVIKPDLKILIGLFKHALGFIGKVYQNRFKRKLT</sequence>
<keyword evidence="3" id="KW-1185">Reference proteome</keyword>
<evidence type="ECO:0000256" key="1">
    <source>
        <dbReference type="SAM" id="Phobius"/>
    </source>
</evidence>
<dbReference type="EMBL" id="AUPC02000063">
    <property type="protein sequence ID" value="POG75201.1"/>
    <property type="molecule type" value="Genomic_DNA"/>
</dbReference>
<dbReference type="Proteomes" id="UP000018888">
    <property type="component" value="Unassembled WGS sequence"/>
</dbReference>
<feature type="transmembrane region" description="Helical" evidence="1">
    <location>
        <begin position="25"/>
        <end position="50"/>
    </location>
</feature>
<gene>
    <name evidence="2" type="ORF">GLOIN_2v991750</name>
</gene>
<reference evidence="2 3" key="1">
    <citation type="journal article" date="2013" name="Proc. Natl. Acad. Sci. U.S.A.">
        <title>Genome of an arbuscular mycorrhizal fungus provides insight into the oldest plant symbiosis.</title>
        <authorList>
            <person name="Tisserant E."/>
            <person name="Malbreil M."/>
            <person name="Kuo A."/>
            <person name="Kohler A."/>
            <person name="Symeonidi A."/>
            <person name="Balestrini R."/>
            <person name="Charron P."/>
            <person name="Duensing N."/>
            <person name="Frei Dit Frey N."/>
            <person name="Gianinazzi-Pearson V."/>
            <person name="Gilbert L.B."/>
            <person name="Handa Y."/>
            <person name="Herr J.R."/>
            <person name="Hijri M."/>
            <person name="Koul R."/>
            <person name="Kawaguchi M."/>
            <person name="Krajinski F."/>
            <person name="Lammers P.J."/>
            <person name="Masclaux F.G."/>
            <person name="Murat C."/>
            <person name="Morin E."/>
            <person name="Ndikumana S."/>
            <person name="Pagni M."/>
            <person name="Petitpierre D."/>
            <person name="Requena N."/>
            <person name="Rosikiewicz P."/>
            <person name="Riley R."/>
            <person name="Saito K."/>
            <person name="San Clemente H."/>
            <person name="Shapiro H."/>
            <person name="van Tuinen D."/>
            <person name="Becard G."/>
            <person name="Bonfante P."/>
            <person name="Paszkowski U."/>
            <person name="Shachar-Hill Y.Y."/>
            <person name="Tuskan G.A."/>
            <person name="Young P.W."/>
            <person name="Sanders I.R."/>
            <person name="Henrissat B."/>
            <person name="Rensing S.A."/>
            <person name="Grigoriev I.V."/>
            <person name="Corradi N."/>
            <person name="Roux C."/>
            <person name="Martin F."/>
        </authorList>
    </citation>
    <scope>NUCLEOTIDE SEQUENCE [LARGE SCALE GENOMIC DNA]</scope>
    <source>
        <strain evidence="2 3">DAOM 197198</strain>
    </source>
</reference>
<evidence type="ECO:0000313" key="2">
    <source>
        <dbReference type="EMBL" id="POG75201.1"/>
    </source>
</evidence>
<organism evidence="2 3">
    <name type="scientific">Rhizophagus irregularis (strain DAOM 181602 / DAOM 197198 / MUCL 43194)</name>
    <name type="common">Arbuscular mycorrhizal fungus</name>
    <name type="synonym">Glomus intraradices</name>
    <dbReference type="NCBI Taxonomy" id="747089"/>
    <lineage>
        <taxon>Eukaryota</taxon>
        <taxon>Fungi</taxon>
        <taxon>Fungi incertae sedis</taxon>
        <taxon>Mucoromycota</taxon>
        <taxon>Glomeromycotina</taxon>
        <taxon>Glomeromycetes</taxon>
        <taxon>Glomerales</taxon>
        <taxon>Glomeraceae</taxon>
        <taxon>Rhizophagus</taxon>
    </lineage>
</organism>